<dbReference type="PANTHER" id="PTHR43173">
    <property type="entry name" value="ABC1 FAMILY PROTEIN"/>
    <property type="match status" value="1"/>
</dbReference>
<dbReference type="InterPro" id="IPR011009">
    <property type="entry name" value="Kinase-like_dom_sf"/>
</dbReference>
<evidence type="ECO:0000259" key="2">
    <source>
        <dbReference type="Pfam" id="PF03109"/>
    </source>
</evidence>
<sequence length="504" mass="57059">MQARLGHWAVRTAIPCTLVGGAAWAWDRWYGARVLSRSTRAIWAAGQLALDYKWNFQADRSADALSALHRRAAERILHVCQRNGGLYTKFGQALALQSALLPPEYNKVMQVLLDDAPFSSYTEVERIIVDELGDSPKKLFRTFEEEPVASASIAQVHRATLHDGTAVAVKVQKPEIPRQIEWDLRVHTLLMKFFEWAFDLPITWAGAFVQEHLRQEIDFVREARNAQRCAQAIADEPRLRDDVHVPFVFTDYSGKRVLTCEWMDGRRLADVDALKAMGYNMTEIMKTMVDLFAYQIFVTGFVHCDPHPGNLLVRPHPDGPARRPQLVLLDHGLYLQCREHFRREHCQLWKSLFTNDHHRLTEICHQWGIREVGMFASATLMRPYQQGQSAAALSTPVSAQDVYSMQLQAKERARGFLMSEQQFPRELILVARNMNMIRAYNQALGSPVNRIGRMADWAVRGLGADWDEWPAGSSATATGSSDMVDARAAHASAAATGGRYLRAY</sequence>
<accession>A0A4P9YYX1</accession>
<dbReference type="Pfam" id="PF03109">
    <property type="entry name" value="ABC1"/>
    <property type="match status" value="1"/>
</dbReference>
<name>A0A4P9YYX1_9FUNG</name>
<dbReference type="InterPro" id="IPR004147">
    <property type="entry name" value="ABC1_dom"/>
</dbReference>
<protein>
    <submittedName>
        <fullName evidence="3">ABC1 family-domain-containing protein</fullName>
    </submittedName>
</protein>
<comment type="similarity">
    <text evidence="1">Belongs to the protein kinase superfamily. ADCK protein kinase family.</text>
</comment>
<dbReference type="InterPro" id="IPR045307">
    <property type="entry name" value="ADCK1_dom"/>
</dbReference>
<proteinExistence type="inferred from homology"/>
<dbReference type="PANTHER" id="PTHR43173:SF37">
    <property type="entry name" value="ABC1 FAMILY PROTEIN C10F6.14C"/>
    <property type="match status" value="1"/>
</dbReference>
<keyword evidence="4" id="KW-1185">Reference proteome</keyword>
<organism evidence="3 4">
    <name type="scientific">Syncephalis pseudoplumigaleata</name>
    <dbReference type="NCBI Taxonomy" id="1712513"/>
    <lineage>
        <taxon>Eukaryota</taxon>
        <taxon>Fungi</taxon>
        <taxon>Fungi incertae sedis</taxon>
        <taxon>Zoopagomycota</taxon>
        <taxon>Zoopagomycotina</taxon>
        <taxon>Zoopagomycetes</taxon>
        <taxon>Zoopagales</taxon>
        <taxon>Piptocephalidaceae</taxon>
        <taxon>Syncephalis</taxon>
    </lineage>
</organism>
<evidence type="ECO:0000256" key="1">
    <source>
        <dbReference type="ARBA" id="ARBA00009670"/>
    </source>
</evidence>
<dbReference type="SUPFAM" id="SSF56112">
    <property type="entry name" value="Protein kinase-like (PK-like)"/>
    <property type="match status" value="1"/>
</dbReference>
<evidence type="ECO:0000313" key="3">
    <source>
        <dbReference type="EMBL" id="RKP24772.1"/>
    </source>
</evidence>
<evidence type="ECO:0000313" key="4">
    <source>
        <dbReference type="Proteomes" id="UP000278143"/>
    </source>
</evidence>
<dbReference type="CDD" id="cd13969">
    <property type="entry name" value="ADCK1-like"/>
    <property type="match status" value="1"/>
</dbReference>
<feature type="domain" description="ABC1 atypical kinase-like" evidence="2">
    <location>
        <begin position="112"/>
        <end position="362"/>
    </location>
</feature>
<dbReference type="OrthoDB" id="427480at2759"/>
<reference evidence="4" key="1">
    <citation type="journal article" date="2018" name="Nat. Microbiol.">
        <title>Leveraging single-cell genomics to expand the fungal tree of life.</title>
        <authorList>
            <person name="Ahrendt S.R."/>
            <person name="Quandt C.A."/>
            <person name="Ciobanu D."/>
            <person name="Clum A."/>
            <person name="Salamov A."/>
            <person name="Andreopoulos B."/>
            <person name="Cheng J.F."/>
            <person name="Woyke T."/>
            <person name="Pelin A."/>
            <person name="Henrissat B."/>
            <person name="Reynolds N.K."/>
            <person name="Benny G.L."/>
            <person name="Smith M.E."/>
            <person name="James T.Y."/>
            <person name="Grigoriev I.V."/>
        </authorList>
    </citation>
    <scope>NUCLEOTIDE SEQUENCE [LARGE SCALE GENOMIC DNA]</scope>
    <source>
        <strain evidence="4">Benny S71-1</strain>
    </source>
</reference>
<dbReference type="AlphaFoldDB" id="A0A4P9YYX1"/>
<dbReference type="Proteomes" id="UP000278143">
    <property type="component" value="Unassembled WGS sequence"/>
</dbReference>
<dbReference type="EMBL" id="KZ990043">
    <property type="protein sequence ID" value="RKP24772.1"/>
    <property type="molecule type" value="Genomic_DNA"/>
</dbReference>
<dbReference type="InterPro" id="IPR051130">
    <property type="entry name" value="Mito_struct-func_regulator"/>
</dbReference>
<gene>
    <name evidence="3" type="ORF">SYNPS1DRAFT_23170</name>
</gene>